<dbReference type="Gene3D" id="3.30.420.10">
    <property type="entry name" value="Ribonuclease H-like superfamily/Ribonuclease H"/>
    <property type="match status" value="1"/>
</dbReference>
<evidence type="ECO:0000259" key="2">
    <source>
        <dbReference type="PROSITE" id="PS50994"/>
    </source>
</evidence>
<dbReference type="InterPro" id="IPR012337">
    <property type="entry name" value="RNaseH-like_sf"/>
</dbReference>
<dbReference type="InterPro" id="IPR006120">
    <property type="entry name" value="Resolvase_HTH_dom"/>
</dbReference>
<accession>A0A1J5PRL9</accession>
<sequence>MANNPISMIKIRQILRLHCKGYSKLKIAAQAGISRNTLKKYIKEFTAIRLTFDEINELSDKELEDLFVKGEDKPLNERLQMLFNLFPAMDKELKKKGVTRQILWEEYKLNHPDGLGRSQFNHYFTQWKAQVNPTMHMEHKAGDKLYVDFAGDKLSIIDQQTGEIKQVEVFVAILGASQLTYVEAVMTQQKEDFIAACENALHYCGGVPAAIVPDNLKSAVTKSSKYEPTLNETFADFAEHYSTTILPARAYRPRDKALVENAVRIIYSRIYVKIKKGLYYSLEELNIAIRVALDEHNNAHLRGRNYSRRQQFDEVEKNELMPLPPLRYEMKKYQYATVAKNGHVGLSTDKHYYSVPYKFIGKKVKILFSRHSVEIYYNYERIALHNRTKSPYQYTTEKEHLASTHRFVSEWTPEKFISWSENIHEDVKLYILKILDRKQHPEQAYKSCVGILSFAKKVGNDRLIKACQRALGYGAYNYKTIQKILERELDLRDVPDETDQLKMPFHDNIRGENYYQ</sequence>
<feature type="domain" description="Integrase catalytic" evidence="2">
    <location>
        <begin position="129"/>
        <end position="319"/>
    </location>
</feature>
<name>A0A1J5PRL9_9ZZZZ</name>
<dbReference type="AlphaFoldDB" id="A0A1J5PRL9"/>
<dbReference type="EMBL" id="MLJW01002573">
    <property type="protein sequence ID" value="OIQ74254.1"/>
    <property type="molecule type" value="Genomic_DNA"/>
</dbReference>
<evidence type="ECO:0000313" key="3">
    <source>
        <dbReference type="EMBL" id="OIQ74254.1"/>
    </source>
</evidence>
<dbReference type="InterPro" id="IPR054353">
    <property type="entry name" value="IstA-like_C"/>
</dbReference>
<evidence type="ECO:0000256" key="1">
    <source>
        <dbReference type="ARBA" id="ARBA00009277"/>
    </source>
</evidence>
<dbReference type="PROSITE" id="PS50994">
    <property type="entry name" value="INTEGRASE"/>
    <property type="match status" value="1"/>
</dbReference>
<dbReference type="PANTHER" id="PTHR35004:SF8">
    <property type="entry name" value="TRANSPOSASE RV3428C-RELATED"/>
    <property type="match status" value="1"/>
</dbReference>
<dbReference type="NCBIfam" id="NF033546">
    <property type="entry name" value="transpos_IS21"/>
    <property type="match status" value="1"/>
</dbReference>
<reference evidence="3" key="1">
    <citation type="submission" date="2016-10" db="EMBL/GenBank/DDBJ databases">
        <title>Sequence of Gallionella enrichment culture.</title>
        <authorList>
            <person name="Poehlein A."/>
            <person name="Muehling M."/>
            <person name="Daniel R."/>
        </authorList>
    </citation>
    <scope>NUCLEOTIDE SEQUENCE</scope>
</reference>
<dbReference type="Pfam" id="PF22483">
    <property type="entry name" value="Mu-transpos_C_2"/>
    <property type="match status" value="1"/>
</dbReference>
<dbReference type="GO" id="GO:0003677">
    <property type="term" value="F:DNA binding"/>
    <property type="evidence" value="ECO:0007669"/>
    <property type="project" value="InterPro"/>
</dbReference>
<dbReference type="Pfam" id="PF02796">
    <property type="entry name" value="HTH_7"/>
    <property type="match status" value="1"/>
</dbReference>
<dbReference type="GO" id="GO:0000150">
    <property type="term" value="F:DNA strand exchange activity"/>
    <property type="evidence" value="ECO:0007669"/>
    <property type="project" value="InterPro"/>
</dbReference>
<gene>
    <name evidence="3" type="ORF">GALL_440970</name>
</gene>
<comment type="caution">
    <text evidence="3">The sequence shown here is derived from an EMBL/GenBank/DDBJ whole genome shotgun (WGS) entry which is preliminary data.</text>
</comment>
<dbReference type="PANTHER" id="PTHR35004">
    <property type="entry name" value="TRANSPOSASE RV3428C-RELATED"/>
    <property type="match status" value="1"/>
</dbReference>
<organism evidence="3">
    <name type="scientific">mine drainage metagenome</name>
    <dbReference type="NCBI Taxonomy" id="410659"/>
    <lineage>
        <taxon>unclassified sequences</taxon>
        <taxon>metagenomes</taxon>
        <taxon>ecological metagenomes</taxon>
    </lineage>
</organism>
<dbReference type="InterPro" id="IPR036397">
    <property type="entry name" value="RNaseH_sf"/>
</dbReference>
<dbReference type="SUPFAM" id="SSF53098">
    <property type="entry name" value="Ribonuclease H-like"/>
    <property type="match status" value="1"/>
</dbReference>
<proteinExistence type="inferred from homology"/>
<comment type="similarity">
    <text evidence="1">Belongs to the transposase IS21/IS408/IS1162 family.</text>
</comment>
<protein>
    <submittedName>
        <fullName evidence="3">Integrase core domain protein</fullName>
    </submittedName>
</protein>
<dbReference type="GO" id="GO:0015074">
    <property type="term" value="P:DNA integration"/>
    <property type="evidence" value="ECO:0007669"/>
    <property type="project" value="InterPro"/>
</dbReference>
<dbReference type="InterPro" id="IPR001584">
    <property type="entry name" value="Integrase_cat-core"/>
</dbReference>